<protein>
    <submittedName>
        <fullName evidence="2">Uncharacterized protein</fullName>
    </submittedName>
</protein>
<organism evidence="2 3">
    <name type="scientific">Cirrhinus molitorella</name>
    <name type="common">mud carp</name>
    <dbReference type="NCBI Taxonomy" id="172907"/>
    <lineage>
        <taxon>Eukaryota</taxon>
        <taxon>Metazoa</taxon>
        <taxon>Chordata</taxon>
        <taxon>Craniata</taxon>
        <taxon>Vertebrata</taxon>
        <taxon>Euteleostomi</taxon>
        <taxon>Actinopterygii</taxon>
        <taxon>Neopterygii</taxon>
        <taxon>Teleostei</taxon>
        <taxon>Ostariophysi</taxon>
        <taxon>Cypriniformes</taxon>
        <taxon>Cyprinidae</taxon>
        <taxon>Labeoninae</taxon>
        <taxon>Labeonini</taxon>
        <taxon>Cirrhinus</taxon>
    </lineage>
</organism>
<keyword evidence="1" id="KW-0732">Signal</keyword>
<evidence type="ECO:0000313" key="2">
    <source>
        <dbReference type="EMBL" id="KAL1280915.1"/>
    </source>
</evidence>
<sequence>MALTALLSAVHGMTILVTLPVTVLAINFACLDGKAKIADSLSAYLAVVRNMVLVRPPVNACACTDGGAFTVMSAYLSQGAYMAPVNNPGSAIVKRDGVACCATWIFND</sequence>
<name>A0ABR3NWP0_9TELE</name>
<feature type="chain" id="PRO_5045045184" evidence="1">
    <location>
        <begin position="26"/>
        <end position="108"/>
    </location>
</feature>
<comment type="caution">
    <text evidence="2">The sequence shown here is derived from an EMBL/GenBank/DDBJ whole genome shotgun (WGS) entry which is preliminary data.</text>
</comment>
<gene>
    <name evidence="2" type="ORF">QQF64_015515</name>
</gene>
<dbReference type="Proteomes" id="UP001558613">
    <property type="component" value="Unassembled WGS sequence"/>
</dbReference>
<proteinExistence type="predicted"/>
<feature type="signal peptide" evidence="1">
    <location>
        <begin position="1"/>
        <end position="25"/>
    </location>
</feature>
<evidence type="ECO:0000256" key="1">
    <source>
        <dbReference type="SAM" id="SignalP"/>
    </source>
</evidence>
<reference evidence="2 3" key="1">
    <citation type="submission" date="2023-09" db="EMBL/GenBank/DDBJ databases">
        <authorList>
            <person name="Wang M."/>
        </authorList>
    </citation>
    <scope>NUCLEOTIDE SEQUENCE [LARGE SCALE GENOMIC DNA]</scope>
    <source>
        <strain evidence="2">GT-2023</strain>
        <tissue evidence="2">Liver</tissue>
    </source>
</reference>
<evidence type="ECO:0000313" key="3">
    <source>
        <dbReference type="Proteomes" id="UP001558613"/>
    </source>
</evidence>
<accession>A0ABR3NWP0</accession>
<dbReference type="EMBL" id="JAYMGO010000002">
    <property type="protein sequence ID" value="KAL1280915.1"/>
    <property type="molecule type" value="Genomic_DNA"/>
</dbReference>
<keyword evidence="3" id="KW-1185">Reference proteome</keyword>